<dbReference type="Pfam" id="PF00078">
    <property type="entry name" value="RVT_1"/>
    <property type="match status" value="1"/>
</dbReference>
<reference evidence="3" key="2">
    <citation type="submission" date="2025-08" db="UniProtKB">
        <authorList>
            <consortium name="RefSeq"/>
        </authorList>
    </citation>
    <scope>IDENTIFICATION</scope>
    <source>
        <tissue evidence="3">Leaves</tissue>
    </source>
</reference>
<dbReference type="PANTHER" id="PTHR46890:SF28">
    <property type="entry name" value="REVERSE TRANSCRIPTASE DOMAIN-CONTAINING PROTEIN"/>
    <property type="match status" value="1"/>
</dbReference>
<keyword evidence="2" id="KW-1185">Reference proteome</keyword>
<dbReference type="SUPFAM" id="SSF56219">
    <property type="entry name" value="DNase I-like"/>
    <property type="match status" value="1"/>
</dbReference>
<dbReference type="InterPro" id="IPR043502">
    <property type="entry name" value="DNA/RNA_pol_sf"/>
</dbReference>
<evidence type="ECO:0000313" key="2">
    <source>
        <dbReference type="Proteomes" id="UP001652660"/>
    </source>
</evidence>
<evidence type="ECO:0000313" key="3">
    <source>
        <dbReference type="RefSeq" id="XP_027109243.2"/>
    </source>
</evidence>
<sequence>MEEFNSSMFTCGLSPVDFVGCPFTWTNCTVWQRLDRALINSRWAAAYSVTKVSHFPRGRSDHAPLLIKAGSGLTVPPSFRFSNVWHRHPAFLEMVSTVWHQTGSGVGMNLFFSMLASLRAHLRKWSKEEFGNIFARVKSAEETYKQREAEFDSNGGEPSKLRLYEARAVYLRELWWSASSGDKRRCCGGSRRATRTPPFFAQWLNREGTPITFLESKMKSSGYAHSPELPSELPRVNTEKDEMLRRLPELEEIRAVVFSMDANSAPGPNGFVAGFYQQCWEVIKGDLLVVVQDFFRGIEQPRGFSNALLVLIPKIRFVPGRGIVDNILLAHDLMLELDWKLAHPNLVLKLDMEKAYDRVEWPFLLFMLRSYGFSEVSVDFLFRTLSNSWFSVLINGQPTGFFKSSRGVRQGDPLSPALFLFVAEFLGRGLQ</sequence>
<feature type="domain" description="Reverse transcriptase" evidence="1">
    <location>
        <begin position="316"/>
        <end position="426"/>
    </location>
</feature>
<evidence type="ECO:0000259" key="1">
    <source>
        <dbReference type="Pfam" id="PF00078"/>
    </source>
</evidence>
<reference evidence="2" key="1">
    <citation type="journal article" date="2025" name="Foods">
        <title>Unveiling the Microbial Signatures of Arabica Coffee Cherries: Insights into Ripeness Specific Diversity, Functional Traits, and Implications for Quality and Safety.</title>
        <authorList>
            <consortium name="RefSeq"/>
            <person name="Tenea G.N."/>
            <person name="Cifuentes V."/>
            <person name="Reyes P."/>
            <person name="Cevallos-Vallejos M."/>
        </authorList>
    </citation>
    <scope>NUCLEOTIDE SEQUENCE [LARGE SCALE GENOMIC DNA]</scope>
</reference>
<dbReference type="InterPro" id="IPR000477">
    <property type="entry name" value="RT_dom"/>
</dbReference>
<proteinExistence type="predicted"/>
<dbReference type="PANTHER" id="PTHR46890">
    <property type="entry name" value="NON-LTR RETROLELEMENT REVERSE TRANSCRIPTASE-LIKE PROTEIN-RELATED"/>
    <property type="match status" value="1"/>
</dbReference>
<dbReference type="AlphaFoldDB" id="A0A6P6W1N2"/>
<dbReference type="OrthoDB" id="1934719at2759"/>
<protein>
    <recommendedName>
        <fullName evidence="1">Reverse transcriptase domain-containing protein</fullName>
    </recommendedName>
</protein>
<accession>A0A6P6W1N2</accession>
<dbReference type="RefSeq" id="XP_027109243.2">
    <property type="nucleotide sequence ID" value="XM_027253442.2"/>
</dbReference>
<dbReference type="InterPro" id="IPR036691">
    <property type="entry name" value="Endo/exonu/phosph_ase_sf"/>
</dbReference>
<dbReference type="Proteomes" id="UP001652660">
    <property type="component" value="Chromosome 2e"/>
</dbReference>
<organism evidence="2 3">
    <name type="scientific">Coffea arabica</name>
    <name type="common">Arabian coffee</name>
    <dbReference type="NCBI Taxonomy" id="13443"/>
    <lineage>
        <taxon>Eukaryota</taxon>
        <taxon>Viridiplantae</taxon>
        <taxon>Streptophyta</taxon>
        <taxon>Embryophyta</taxon>
        <taxon>Tracheophyta</taxon>
        <taxon>Spermatophyta</taxon>
        <taxon>Magnoliopsida</taxon>
        <taxon>eudicotyledons</taxon>
        <taxon>Gunneridae</taxon>
        <taxon>Pentapetalae</taxon>
        <taxon>asterids</taxon>
        <taxon>lamiids</taxon>
        <taxon>Gentianales</taxon>
        <taxon>Rubiaceae</taxon>
        <taxon>Ixoroideae</taxon>
        <taxon>Gardenieae complex</taxon>
        <taxon>Bertiereae - Coffeeae clade</taxon>
        <taxon>Coffeeae</taxon>
        <taxon>Coffea</taxon>
    </lineage>
</organism>
<dbReference type="GeneID" id="113729113"/>
<dbReference type="InterPro" id="IPR052343">
    <property type="entry name" value="Retrotransposon-Effector_Assoc"/>
</dbReference>
<gene>
    <name evidence="3" type="primary">LOC113729113</name>
</gene>
<name>A0A6P6W1N2_COFAR</name>
<dbReference type="SUPFAM" id="SSF56672">
    <property type="entry name" value="DNA/RNA polymerases"/>
    <property type="match status" value="1"/>
</dbReference>